<sequence length="271" mass="27835">MYEFDRSTPVTLVLRALGGSVDIVAEERLTIQVDVQPIGANGHEAAQNTRVELEDDTLLVSVPGAEFWSWRRTPKLKITARVPLGSALVGKSASADVRATGVFSDVRLDVASADVEVAEATGDVSLDAASGNLSVARVGGSLRVKSASGDVRVGDVTGDVSFDTASGDIRTGAIGGSARSRTASGDIEIGSLRQGKASITTASGDITVGVAAGSAVWMDVNTVSGRSITDLTSHGDVPPAEEQVALELRIRAVSGDVRIHRAAAHHGKAAA</sequence>
<keyword evidence="3" id="KW-1185">Reference proteome</keyword>
<comment type="caution">
    <text evidence="2">The sequence shown here is derived from an EMBL/GenBank/DDBJ whole genome shotgun (WGS) entry which is preliminary data.</text>
</comment>
<reference evidence="3" key="1">
    <citation type="journal article" date="2019" name="Int. J. Syst. Evol. Microbiol.">
        <title>The Global Catalogue of Microorganisms (GCM) 10K type strain sequencing project: providing services to taxonomists for standard genome sequencing and annotation.</title>
        <authorList>
            <consortium name="The Broad Institute Genomics Platform"/>
            <consortium name="The Broad Institute Genome Sequencing Center for Infectious Disease"/>
            <person name="Wu L."/>
            <person name="Ma J."/>
        </authorList>
    </citation>
    <scope>NUCLEOTIDE SEQUENCE [LARGE SCALE GENOMIC DNA]</scope>
    <source>
        <strain evidence="3">XZYJT-10</strain>
    </source>
</reference>
<evidence type="ECO:0000259" key="1">
    <source>
        <dbReference type="Pfam" id="PF13349"/>
    </source>
</evidence>
<dbReference type="InterPro" id="IPR025164">
    <property type="entry name" value="Toastrack_DUF4097"/>
</dbReference>
<evidence type="ECO:0000313" key="3">
    <source>
        <dbReference type="Proteomes" id="UP001596548"/>
    </source>
</evidence>
<protein>
    <submittedName>
        <fullName evidence="2">DUF4097 domain-containing protein</fullName>
    </submittedName>
</protein>
<organism evidence="2 3">
    <name type="scientific">Paractinoplanes rhizophilus</name>
    <dbReference type="NCBI Taxonomy" id="1416877"/>
    <lineage>
        <taxon>Bacteria</taxon>
        <taxon>Bacillati</taxon>
        <taxon>Actinomycetota</taxon>
        <taxon>Actinomycetes</taxon>
        <taxon>Micromonosporales</taxon>
        <taxon>Micromonosporaceae</taxon>
        <taxon>Paractinoplanes</taxon>
    </lineage>
</organism>
<accession>A0ABW2HT77</accession>
<dbReference type="EMBL" id="JBHTBJ010000006">
    <property type="protein sequence ID" value="MFC7274715.1"/>
    <property type="molecule type" value="Genomic_DNA"/>
</dbReference>
<evidence type="ECO:0000313" key="2">
    <source>
        <dbReference type="EMBL" id="MFC7274715.1"/>
    </source>
</evidence>
<dbReference type="RefSeq" id="WP_378966967.1">
    <property type="nucleotide sequence ID" value="NZ_JBHTBJ010000006.1"/>
</dbReference>
<gene>
    <name evidence="2" type="ORF">ACFQS1_12035</name>
</gene>
<dbReference type="Proteomes" id="UP001596548">
    <property type="component" value="Unassembled WGS sequence"/>
</dbReference>
<name>A0ABW2HT77_9ACTN</name>
<dbReference type="Pfam" id="PF13349">
    <property type="entry name" value="DUF4097"/>
    <property type="match status" value="1"/>
</dbReference>
<proteinExistence type="predicted"/>
<feature type="domain" description="DUF4097" evidence="1">
    <location>
        <begin position="20"/>
        <end position="225"/>
    </location>
</feature>